<sequence length="231" mass="23913">MRLFAKLSVLILAGVAAPLANAEFFNTPVNGTQVAAGSYYNVTWDLEVVNALFSGANVTNATNSGADDAQPTNAADMRRWIKVIRRQDANSTSASDTETSSTASATSGGMDGSSESATSSATGTETGAGATPTPGMNQSWTPAQCTRGIPAVLNGTVSVCSILQIIPVGHHCTPALFSTVNLDVTTGWFSVPVPYASTADEYAIELIFQDGAYESEFFSPPFSIVTPAPAS</sequence>
<gene>
    <name evidence="3" type="ORF">ONZ51_g481</name>
</gene>
<dbReference type="EMBL" id="JAPEVG010000005">
    <property type="protein sequence ID" value="KAJ8501687.1"/>
    <property type="molecule type" value="Genomic_DNA"/>
</dbReference>
<organism evidence="3 4">
    <name type="scientific">Trametes cubensis</name>
    <dbReference type="NCBI Taxonomy" id="1111947"/>
    <lineage>
        <taxon>Eukaryota</taxon>
        <taxon>Fungi</taxon>
        <taxon>Dikarya</taxon>
        <taxon>Basidiomycota</taxon>
        <taxon>Agaricomycotina</taxon>
        <taxon>Agaricomycetes</taxon>
        <taxon>Polyporales</taxon>
        <taxon>Polyporaceae</taxon>
        <taxon>Trametes</taxon>
    </lineage>
</organism>
<evidence type="ECO:0000256" key="1">
    <source>
        <dbReference type="SAM" id="MobiDB-lite"/>
    </source>
</evidence>
<name>A0AAD7U3C1_9APHY</name>
<accession>A0AAD7U3C1</accession>
<feature type="region of interest" description="Disordered" evidence="1">
    <location>
        <begin position="87"/>
        <end position="138"/>
    </location>
</feature>
<reference evidence="3" key="1">
    <citation type="submission" date="2022-11" db="EMBL/GenBank/DDBJ databases">
        <title>Genome Sequence of Cubamyces cubensis.</title>
        <authorList>
            <person name="Buettner E."/>
        </authorList>
    </citation>
    <scope>NUCLEOTIDE SEQUENCE</scope>
    <source>
        <strain evidence="3">MPL-01</strain>
    </source>
</reference>
<protein>
    <submittedName>
        <fullName evidence="3">Uncharacterized protein</fullName>
    </submittedName>
</protein>
<evidence type="ECO:0000313" key="3">
    <source>
        <dbReference type="EMBL" id="KAJ8501687.1"/>
    </source>
</evidence>
<dbReference type="AlphaFoldDB" id="A0AAD7U3C1"/>
<keyword evidence="2" id="KW-0732">Signal</keyword>
<dbReference type="Proteomes" id="UP001215151">
    <property type="component" value="Unassembled WGS sequence"/>
</dbReference>
<feature type="signal peptide" evidence="2">
    <location>
        <begin position="1"/>
        <end position="22"/>
    </location>
</feature>
<comment type="caution">
    <text evidence="3">The sequence shown here is derived from an EMBL/GenBank/DDBJ whole genome shotgun (WGS) entry which is preliminary data.</text>
</comment>
<proteinExistence type="predicted"/>
<feature type="chain" id="PRO_5042273840" evidence="2">
    <location>
        <begin position="23"/>
        <end position="231"/>
    </location>
</feature>
<feature type="compositionally biased region" description="Low complexity" evidence="1">
    <location>
        <begin position="89"/>
        <end position="135"/>
    </location>
</feature>
<evidence type="ECO:0000313" key="4">
    <source>
        <dbReference type="Proteomes" id="UP001215151"/>
    </source>
</evidence>
<evidence type="ECO:0000256" key="2">
    <source>
        <dbReference type="SAM" id="SignalP"/>
    </source>
</evidence>
<keyword evidence="4" id="KW-1185">Reference proteome</keyword>